<sequence>MFLWFRDVYPCMLYIGPLEHSGLNQYCPSNLNKTSWISTFRKPLLEQAINSNDL</sequence>
<organism evidence="1">
    <name type="scientific">Arundo donax</name>
    <name type="common">Giant reed</name>
    <name type="synonym">Donax arundinaceus</name>
    <dbReference type="NCBI Taxonomy" id="35708"/>
    <lineage>
        <taxon>Eukaryota</taxon>
        <taxon>Viridiplantae</taxon>
        <taxon>Streptophyta</taxon>
        <taxon>Embryophyta</taxon>
        <taxon>Tracheophyta</taxon>
        <taxon>Spermatophyta</taxon>
        <taxon>Magnoliopsida</taxon>
        <taxon>Liliopsida</taxon>
        <taxon>Poales</taxon>
        <taxon>Poaceae</taxon>
        <taxon>PACMAD clade</taxon>
        <taxon>Arundinoideae</taxon>
        <taxon>Arundineae</taxon>
        <taxon>Arundo</taxon>
    </lineage>
</organism>
<protein>
    <submittedName>
        <fullName evidence="1">CcmC-1</fullName>
    </submittedName>
</protein>
<reference evidence="1" key="1">
    <citation type="submission" date="2014-09" db="EMBL/GenBank/DDBJ databases">
        <authorList>
            <person name="Magalhaes I.L.F."/>
            <person name="Oliveira U."/>
            <person name="Santos F.R."/>
            <person name="Vidigal T.H.D.A."/>
            <person name="Brescovit A.D."/>
            <person name="Santos A.J."/>
        </authorList>
    </citation>
    <scope>NUCLEOTIDE SEQUENCE</scope>
    <source>
        <tissue evidence="1">Shoot tissue taken approximately 20 cm above the soil surface</tissue>
    </source>
</reference>
<name>A0A0A9T1I5_ARUDO</name>
<proteinExistence type="predicted"/>
<dbReference type="AlphaFoldDB" id="A0A0A9T1I5"/>
<evidence type="ECO:0000313" key="1">
    <source>
        <dbReference type="EMBL" id="JAD59282.1"/>
    </source>
</evidence>
<reference evidence="1" key="2">
    <citation type="journal article" date="2015" name="Data Brief">
        <title>Shoot transcriptome of the giant reed, Arundo donax.</title>
        <authorList>
            <person name="Barrero R.A."/>
            <person name="Guerrero F.D."/>
            <person name="Moolhuijzen P."/>
            <person name="Goolsby J.A."/>
            <person name="Tidwell J."/>
            <person name="Bellgard S.E."/>
            <person name="Bellgard M.I."/>
        </authorList>
    </citation>
    <scope>NUCLEOTIDE SEQUENCE</scope>
    <source>
        <tissue evidence="1">Shoot tissue taken approximately 20 cm above the soil surface</tissue>
    </source>
</reference>
<accession>A0A0A9T1I5</accession>
<dbReference type="EMBL" id="GBRH01238613">
    <property type="protein sequence ID" value="JAD59282.1"/>
    <property type="molecule type" value="Transcribed_RNA"/>
</dbReference>